<dbReference type="PATRIC" id="fig|1326980.6.peg.1535"/>
<reference evidence="2 3" key="1">
    <citation type="journal article" date="2014" name="Genome Announc.">
        <title>Draft Genome Sequence of the Sulfolobales Archaeon AZ1, Obtained through Metagenomic Analysis of a Mexican Hot Spring.</title>
        <authorList>
            <person name="Servin-Garciduenas L.E."/>
            <person name="Martinez-Romero E."/>
        </authorList>
    </citation>
    <scope>NUCLEOTIDE SEQUENCE [LARGE SCALE GENOMIC DNA]</scope>
    <source>
        <strain evidence="2">AZ1-illumnia</strain>
    </source>
</reference>
<feature type="coiled-coil region" evidence="1">
    <location>
        <begin position="187"/>
        <end position="225"/>
    </location>
</feature>
<name>W7KHS7_9CREN</name>
<dbReference type="AlphaFoldDB" id="W7KHS7"/>
<gene>
    <name evidence="2" type="ORF">ASUL_07709</name>
</gene>
<evidence type="ECO:0000313" key="3">
    <source>
        <dbReference type="Proteomes" id="UP000054284"/>
    </source>
</evidence>
<sequence length="437" mass="49943">MKTIILPLVVDENGVPLPKEKQLAISLVRGTGKGYRAKVIDIVGWPFLAYRIQDGGYVVFDETAQISTEVQLNILQDYDRILSVLDSLKEEKDILDYINSVNWGESKGFSSINLKGIVSQNMKDVFKYGASDIPLRVLDRKLKDVEVRLLLSDWEGTKEKVKANLAMIDRVLERIVTTLTIWKGKRAEEKKQIQEEYDKRIAEAKDRLEKEVVEVKKEVEGEVKSLSSQLYSKMADIEVLLAKAEIDYTAGHIPNINSVASIKANYLNEISGKLDEVKAKYKQKIFSIVNEIESLNQAKQKALAEIDAKIKTIEEAEQRVRAQFNELKNREMATMEKLSSLSQYLSTVEEVVEFVVPFMIIDNSYLSIQTYKGVKKSLFGFLKKDPSEISTPINVNIRPNVTPVDTLRNYKDLVEDGLRQLYEEGWNVRRNLSDYYQ</sequence>
<organism evidence="2 3">
    <name type="scientific">Candidatus Aramenus sulfurataquae</name>
    <dbReference type="NCBI Taxonomy" id="1326980"/>
    <lineage>
        <taxon>Archaea</taxon>
        <taxon>Thermoproteota</taxon>
        <taxon>Thermoprotei</taxon>
        <taxon>Sulfolobales</taxon>
        <taxon>Sulfolobaceae</taxon>
        <taxon>Candidatus Aramenus</taxon>
    </lineage>
</organism>
<accession>W7KHS7</accession>
<comment type="caution">
    <text evidence="2">The sequence shown here is derived from an EMBL/GenBank/DDBJ whole genome shotgun (WGS) entry which is preliminary data.</text>
</comment>
<dbReference type="Proteomes" id="UP000054284">
    <property type="component" value="Unassembled WGS sequence"/>
</dbReference>
<protein>
    <submittedName>
        <fullName evidence="2">Uncharacterized protein</fullName>
    </submittedName>
</protein>
<feature type="coiled-coil region" evidence="1">
    <location>
        <begin position="292"/>
        <end position="333"/>
    </location>
</feature>
<dbReference type="EMBL" id="ASRH01000007">
    <property type="protein sequence ID" value="EWG06840.1"/>
    <property type="molecule type" value="Genomic_DNA"/>
</dbReference>
<proteinExistence type="predicted"/>
<evidence type="ECO:0000313" key="2">
    <source>
        <dbReference type="EMBL" id="EWG06840.1"/>
    </source>
</evidence>
<evidence type="ECO:0000256" key="1">
    <source>
        <dbReference type="SAM" id="Coils"/>
    </source>
</evidence>
<keyword evidence="3" id="KW-1185">Reference proteome</keyword>
<keyword evidence="1" id="KW-0175">Coiled coil</keyword>